<feature type="region of interest" description="Disordered" evidence="1">
    <location>
        <begin position="430"/>
        <end position="469"/>
    </location>
</feature>
<organism evidence="2">
    <name type="scientific">Cladocopium goreaui</name>
    <dbReference type="NCBI Taxonomy" id="2562237"/>
    <lineage>
        <taxon>Eukaryota</taxon>
        <taxon>Sar</taxon>
        <taxon>Alveolata</taxon>
        <taxon>Dinophyceae</taxon>
        <taxon>Suessiales</taxon>
        <taxon>Symbiodiniaceae</taxon>
        <taxon>Cladocopium</taxon>
    </lineage>
</organism>
<gene>
    <name evidence="2" type="ORF">C1SCF055_LOCUS30558</name>
</gene>
<protein>
    <submittedName>
        <fullName evidence="2">Uncharacterized protein</fullName>
    </submittedName>
</protein>
<dbReference type="OrthoDB" id="10064933at2759"/>
<dbReference type="EMBL" id="CAMXCT020003494">
    <property type="protein sequence ID" value="CAL1158162.1"/>
    <property type="molecule type" value="Genomic_DNA"/>
</dbReference>
<sequence length="484" mass="52280">VEKKSAAGAACCEGATDIGSGARESPGSQWPFLGRLVPATEHFVCAAGWMSKGMTLLERVRAKLRSSDEKVKDETTPFQISLVSSPGYAVLDSGCGKTIIGAATLESFRKIWNIAGINQPEPYAEENVFRFGNGSSEVSKTAIELPVCLAERQGVIRAAIVKGDAPLLLSRPAMKTLAAEMDFAKDELRLFGGNTAVSMQVNTAGQYMIPVTEFPVQQPLPKIVKEPATTVLAIESDDPEPASEQPSPEGECTTASVTSDAVPVPREGVVMSTDRETLMTQWTPKQSRQLAQQVGKLEQSRTNLADALTTPNELAGSVIHVTVYGMTPAQFIFGRNPKIPENLMDEPCEVIPATASLYVGRNLVIVHKRQVLRCAPEQIRASTTEERQLVRAPHAELLGLKHAFETGQIASRQYVDLVSGDYPTVAAEPAEQSKMLPDEPESAPPSVASDHPRAIEPLSPAPAEEGVRHRFQEPMLRVLPLSRV</sequence>
<name>A0A9P1DA30_9DINO</name>
<dbReference type="EMBL" id="CAMXCT010003494">
    <property type="protein sequence ID" value="CAI4004787.1"/>
    <property type="molecule type" value="Genomic_DNA"/>
</dbReference>
<dbReference type="AlphaFoldDB" id="A0A9P1DA30"/>
<comment type="caution">
    <text evidence="2">The sequence shown here is derived from an EMBL/GenBank/DDBJ whole genome shotgun (WGS) entry which is preliminary data.</text>
</comment>
<reference evidence="3" key="2">
    <citation type="submission" date="2024-04" db="EMBL/GenBank/DDBJ databases">
        <authorList>
            <person name="Chen Y."/>
            <person name="Shah S."/>
            <person name="Dougan E. K."/>
            <person name="Thang M."/>
            <person name="Chan C."/>
        </authorList>
    </citation>
    <scope>NUCLEOTIDE SEQUENCE [LARGE SCALE GENOMIC DNA]</scope>
</reference>
<feature type="non-terminal residue" evidence="2">
    <location>
        <position position="1"/>
    </location>
</feature>
<evidence type="ECO:0000313" key="2">
    <source>
        <dbReference type="EMBL" id="CAI4004787.1"/>
    </source>
</evidence>
<feature type="region of interest" description="Disordered" evidence="1">
    <location>
        <begin position="237"/>
        <end position="258"/>
    </location>
</feature>
<accession>A0A9P1DA30</accession>
<evidence type="ECO:0000256" key="1">
    <source>
        <dbReference type="SAM" id="MobiDB-lite"/>
    </source>
</evidence>
<reference evidence="2" key="1">
    <citation type="submission" date="2022-10" db="EMBL/GenBank/DDBJ databases">
        <authorList>
            <person name="Chen Y."/>
            <person name="Dougan E. K."/>
            <person name="Chan C."/>
            <person name="Rhodes N."/>
            <person name="Thang M."/>
        </authorList>
    </citation>
    <scope>NUCLEOTIDE SEQUENCE</scope>
</reference>
<feature type="non-terminal residue" evidence="2">
    <location>
        <position position="484"/>
    </location>
</feature>
<proteinExistence type="predicted"/>
<evidence type="ECO:0000313" key="3">
    <source>
        <dbReference type="EMBL" id="CAL1158162.1"/>
    </source>
</evidence>